<reference evidence="1" key="1">
    <citation type="submission" date="2022-04" db="EMBL/GenBank/DDBJ databases">
        <title>Genome of the entomopathogenic fungus Entomophthora muscae.</title>
        <authorList>
            <person name="Elya C."/>
            <person name="Lovett B.R."/>
            <person name="Lee E."/>
            <person name="Macias A.M."/>
            <person name="Hajek A.E."/>
            <person name="De Bivort B.L."/>
            <person name="Kasson M.T."/>
            <person name="De Fine Licht H.H."/>
            <person name="Stajich J.E."/>
        </authorList>
    </citation>
    <scope>NUCLEOTIDE SEQUENCE</scope>
    <source>
        <strain evidence="1">Berkeley</strain>
    </source>
</reference>
<proteinExistence type="predicted"/>
<name>A0ACC2S7X3_9FUNG</name>
<accession>A0ACC2S7X3</accession>
<keyword evidence="2" id="KW-1185">Reference proteome</keyword>
<comment type="caution">
    <text evidence="1">The sequence shown here is derived from an EMBL/GenBank/DDBJ whole genome shotgun (WGS) entry which is preliminary data.</text>
</comment>
<organism evidence="1 2">
    <name type="scientific">Entomophthora muscae</name>
    <dbReference type="NCBI Taxonomy" id="34485"/>
    <lineage>
        <taxon>Eukaryota</taxon>
        <taxon>Fungi</taxon>
        <taxon>Fungi incertae sedis</taxon>
        <taxon>Zoopagomycota</taxon>
        <taxon>Entomophthoromycotina</taxon>
        <taxon>Entomophthoromycetes</taxon>
        <taxon>Entomophthorales</taxon>
        <taxon>Entomophthoraceae</taxon>
        <taxon>Entomophthora</taxon>
    </lineage>
</organism>
<dbReference type="Proteomes" id="UP001165960">
    <property type="component" value="Unassembled WGS sequence"/>
</dbReference>
<dbReference type="EMBL" id="QTSX02005725">
    <property type="protein sequence ID" value="KAJ9058394.1"/>
    <property type="molecule type" value="Genomic_DNA"/>
</dbReference>
<evidence type="ECO:0000313" key="2">
    <source>
        <dbReference type="Proteomes" id="UP001165960"/>
    </source>
</evidence>
<gene>
    <name evidence="1" type="ORF">DSO57_1012634</name>
</gene>
<evidence type="ECO:0000313" key="1">
    <source>
        <dbReference type="EMBL" id="KAJ9058394.1"/>
    </source>
</evidence>
<protein>
    <submittedName>
        <fullName evidence="1">Uncharacterized protein</fullName>
    </submittedName>
</protein>
<sequence>MAGQLPETGSLTQSPVPNSSPEKSKASSPEFFDFTSKHGTDNSRGTRHILIRVAALPPLTLLTGLCPVKPVVESRKDKTIPDHKFKTLNLPTFDQKGNIKIFICLFKISMCGASDHMKTTALINALDPASVDVIMPQLLAEEWSYENAKLQ</sequence>